<evidence type="ECO:0000256" key="1">
    <source>
        <dbReference type="SAM" id="MobiDB-lite"/>
    </source>
</evidence>
<feature type="region of interest" description="Disordered" evidence="1">
    <location>
        <begin position="229"/>
        <end position="260"/>
    </location>
</feature>
<gene>
    <name evidence="3" type="ORF">ABMA28_000883</name>
</gene>
<evidence type="ECO:0000259" key="2">
    <source>
        <dbReference type="Pfam" id="PF23055"/>
    </source>
</evidence>
<dbReference type="PANTHER" id="PTHR33327">
    <property type="entry name" value="ENDONUCLEASE"/>
    <property type="match status" value="1"/>
</dbReference>
<evidence type="ECO:0000313" key="3">
    <source>
        <dbReference type="EMBL" id="KAL0832699.1"/>
    </source>
</evidence>
<dbReference type="EMBL" id="JBEDNZ010000010">
    <property type="protein sequence ID" value="KAL0832699.1"/>
    <property type="molecule type" value="Genomic_DNA"/>
</dbReference>
<protein>
    <recommendedName>
        <fullName evidence="2">DUF7041 domain-containing protein</fullName>
    </recommendedName>
</protein>
<reference evidence="3 4" key="1">
    <citation type="submission" date="2024-06" db="EMBL/GenBank/DDBJ databases">
        <title>A chromosome-level genome assembly of beet webworm, Loxostege sticticalis.</title>
        <authorList>
            <person name="Zhang Y."/>
        </authorList>
    </citation>
    <scope>NUCLEOTIDE SEQUENCE [LARGE SCALE GENOMIC DNA]</scope>
    <source>
        <strain evidence="3">AQ028</strain>
        <tissue evidence="3">Male pupae</tissue>
    </source>
</reference>
<dbReference type="Pfam" id="PF23055">
    <property type="entry name" value="DUF7041"/>
    <property type="match status" value="1"/>
</dbReference>
<organism evidence="3 4">
    <name type="scientific">Loxostege sticticalis</name>
    <name type="common">Beet webworm moth</name>
    <dbReference type="NCBI Taxonomy" id="481309"/>
    <lineage>
        <taxon>Eukaryota</taxon>
        <taxon>Metazoa</taxon>
        <taxon>Ecdysozoa</taxon>
        <taxon>Arthropoda</taxon>
        <taxon>Hexapoda</taxon>
        <taxon>Insecta</taxon>
        <taxon>Pterygota</taxon>
        <taxon>Neoptera</taxon>
        <taxon>Endopterygota</taxon>
        <taxon>Lepidoptera</taxon>
        <taxon>Glossata</taxon>
        <taxon>Ditrysia</taxon>
        <taxon>Pyraloidea</taxon>
        <taxon>Crambidae</taxon>
        <taxon>Pyraustinae</taxon>
        <taxon>Loxostege</taxon>
    </lineage>
</organism>
<dbReference type="Proteomes" id="UP001549921">
    <property type="component" value="Unassembled WGS sequence"/>
</dbReference>
<feature type="region of interest" description="Disordered" evidence="1">
    <location>
        <begin position="18"/>
        <end position="46"/>
    </location>
</feature>
<sequence length="293" mass="33461">MPDGVPAPQGVYQYQTQQAMNPQQQGMQQSTPSTSTAPPSTASEVSSVSVTARIPDFWIEMPRLWFAQFESIMAPQKQGDECKFNLVISKLGRETIQQVSDILLNPPSDKKYGILKQRLLSIYEESAERQFQKLISEMELGDQKPSQLLRKMTELARNANRLPSSVRAVLTVSQDQALDNLAAIADKIMENIRFQEVPEVASINSFPMNELMSQLNKLSLEVAELRSSRYNTRGRGRGRGRPYNSRFRSRSRSRQGRDQNNPNWLCYYHHRFKGQAQKCEQPCAWKNKSENSQ</sequence>
<accession>A0ABD0T3X7</accession>
<dbReference type="AlphaFoldDB" id="A0ABD0T3X7"/>
<dbReference type="PANTHER" id="PTHR33327:SF3">
    <property type="entry name" value="RNA-DIRECTED DNA POLYMERASE"/>
    <property type="match status" value="1"/>
</dbReference>
<evidence type="ECO:0000313" key="4">
    <source>
        <dbReference type="Proteomes" id="UP001549921"/>
    </source>
</evidence>
<comment type="caution">
    <text evidence="3">The sequence shown here is derived from an EMBL/GenBank/DDBJ whole genome shotgun (WGS) entry which is preliminary data.</text>
</comment>
<dbReference type="InterPro" id="IPR055469">
    <property type="entry name" value="DUF7041"/>
</dbReference>
<feature type="domain" description="DUF7041" evidence="2">
    <location>
        <begin position="54"/>
        <end position="135"/>
    </location>
</feature>
<name>A0ABD0T3X7_LOXSC</name>
<proteinExistence type="predicted"/>